<accession>A0ABR8KEV2</accession>
<organism evidence="1 2">
    <name type="scientific">Nostoc paludosum FACHB-159</name>
    <dbReference type="NCBI Taxonomy" id="2692908"/>
    <lineage>
        <taxon>Bacteria</taxon>
        <taxon>Bacillati</taxon>
        <taxon>Cyanobacteriota</taxon>
        <taxon>Cyanophyceae</taxon>
        <taxon>Nostocales</taxon>
        <taxon>Nostocaceae</taxon>
        <taxon>Nostoc</taxon>
    </lineage>
</organism>
<reference evidence="1 2" key="1">
    <citation type="journal article" date="2020" name="ISME J.">
        <title>Comparative genomics reveals insights into cyanobacterial evolution and habitat adaptation.</title>
        <authorList>
            <person name="Chen M.Y."/>
            <person name="Teng W.K."/>
            <person name="Zhao L."/>
            <person name="Hu C.X."/>
            <person name="Zhou Y.K."/>
            <person name="Han B.P."/>
            <person name="Song L.R."/>
            <person name="Shu W.S."/>
        </authorList>
    </citation>
    <scope>NUCLEOTIDE SEQUENCE [LARGE SCALE GENOMIC DNA]</scope>
    <source>
        <strain evidence="1 2">FACHB-159</strain>
    </source>
</reference>
<sequence>MKLQIECNLVQISKICLICQEHFQIHEARLIVCNDQGEDYGDLCYQCIAKGGNWVQYQLQQFSQKLLALK</sequence>
<proteinExistence type="predicted"/>
<comment type="caution">
    <text evidence="1">The sequence shown here is derived from an EMBL/GenBank/DDBJ whole genome shotgun (WGS) entry which is preliminary data.</text>
</comment>
<dbReference type="RefSeq" id="WP_190957868.1">
    <property type="nucleotide sequence ID" value="NZ_JACJTU010000029.1"/>
</dbReference>
<protein>
    <submittedName>
        <fullName evidence="1">Uncharacterized protein</fullName>
    </submittedName>
</protein>
<evidence type="ECO:0000313" key="2">
    <source>
        <dbReference type="Proteomes" id="UP000637383"/>
    </source>
</evidence>
<evidence type="ECO:0000313" key="1">
    <source>
        <dbReference type="EMBL" id="MBD2737281.1"/>
    </source>
</evidence>
<gene>
    <name evidence="1" type="ORF">H6H03_25915</name>
</gene>
<keyword evidence="2" id="KW-1185">Reference proteome</keyword>
<dbReference type="Proteomes" id="UP000637383">
    <property type="component" value="Unassembled WGS sequence"/>
</dbReference>
<dbReference type="EMBL" id="JACJTU010000029">
    <property type="protein sequence ID" value="MBD2737281.1"/>
    <property type="molecule type" value="Genomic_DNA"/>
</dbReference>
<name>A0ABR8KEV2_9NOSO</name>